<dbReference type="GO" id="GO:0016879">
    <property type="term" value="F:ligase activity, forming carbon-nitrogen bonds"/>
    <property type="evidence" value="ECO:0007669"/>
    <property type="project" value="UniProtKB-UniRule"/>
</dbReference>
<evidence type="ECO:0000313" key="7">
    <source>
        <dbReference type="Proteomes" id="UP000181728"/>
    </source>
</evidence>
<reference evidence="4" key="3">
    <citation type="submission" date="2019-10" db="EMBL/GenBank/DDBJ databases">
        <title>Malate fermentation in French cider.</title>
        <authorList>
            <person name="Cousin F.J."/>
            <person name="Medina Fernandez S."/>
            <person name="Misery B."/>
            <person name="Laplace J.-M."/>
            <person name="Cretenet M."/>
        </authorList>
    </citation>
    <scope>NUCLEOTIDE SEQUENCE</scope>
    <source>
        <strain evidence="4">UCMA15129</strain>
    </source>
</reference>
<evidence type="ECO:0000256" key="2">
    <source>
        <dbReference type="ARBA" id="ARBA00022694"/>
    </source>
</evidence>
<dbReference type="EMBL" id="WERV01000002">
    <property type="protein sequence ID" value="MDV7714831.1"/>
    <property type="molecule type" value="Genomic_DNA"/>
</dbReference>
<name>A0A3S7H5M2_OENOE</name>
<dbReference type="Proteomes" id="UP001281024">
    <property type="component" value="Unassembled WGS sequence"/>
</dbReference>
<feature type="binding site" evidence="3">
    <location>
        <position position="179"/>
    </location>
    <ligand>
        <name>ATP</name>
        <dbReference type="ChEBI" id="CHEBI:30616"/>
    </ligand>
</feature>
<evidence type="ECO:0000313" key="5">
    <source>
        <dbReference type="EMBL" id="OIM21408.1"/>
    </source>
</evidence>
<keyword evidence="3" id="KW-0963">Cytoplasm</keyword>
<keyword evidence="3" id="KW-0694">RNA-binding</keyword>
<evidence type="ECO:0000313" key="8">
    <source>
        <dbReference type="Proteomes" id="UP000294726"/>
    </source>
</evidence>
<dbReference type="Gene3D" id="3.40.50.620">
    <property type="entry name" value="HUPs"/>
    <property type="match status" value="1"/>
</dbReference>
<keyword evidence="2 3" id="KW-0819">tRNA processing</keyword>
<dbReference type="Proteomes" id="UP000294726">
    <property type="component" value="Chromosome"/>
</dbReference>
<evidence type="ECO:0000313" key="4">
    <source>
        <dbReference type="EMBL" id="MDV7714831.1"/>
    </source>
</evidence>
<dbReference type="EMBL" id="MLOK01000036">
    <property type="protein sequence ID" value="OIM21408.1"/>
    <property type="molecule type" value="Genomic_DNA"/>
</dbReference>
<dbReference type="AlphaFoldDB" id="A0A3S7H5M2"/>
<dbReference type="InterPro" id="IPR008513">
    <property type="entry name" value="tRNA(Met)_cyd_acetate_ligase"/>
</dbReference>
<feature type="binding site" evidence="3">
    <location>
        <position position="152"/>
    </location>
    <ligand>
        <name>ATP</name>
        <dbReference type="ChEBI" id="CHEBI:30616"/>
    </ligand>
</feature>
<dbReference type="SUPFAM" id="SSF52374">
    <property type="entry name" value="Nucleotidylyl transferase"/>
    <property type="match status" value="1"/>
</dbReference>
<keyword evidence="3" id="KW-0067">ATP-binding</keyword>
<evidence type="ECO:0000256" key="3">
    <source>
        <dbReference type="HAMAP-Rule" id="MF_01539"/>
    </source>
</evidence>
<keyword evidence="1 3" id="KW-0436">Ligase</keyword>
<dbReference type="Proteomes" id="UP000181728">
    <property type="component" value="Unassembled WGS sequence"/>
</dbReference>
<protein>
    <recommendedName>
        <fullName evidence="3">tRNA(Met) cytidine acetate ligase</fullName>
        <ecNumber evidence="3">6.3.4.-</ecNumber>
    </recommendedName>
</protein>
<dbReference type="EMBL" id="LR031358">
    <property type="protein sequence ID" value="VDB98012.1"/>
    <property type="molecule type" value="Genomic_DNA"/>
</dbReference>
<dbReference type="PANTHER" id="PTHR37825">
    <property type="entry name" value="TRNA(MET) CYTIDINE ACETATE LIGASE"/>
    <property type="match status" value="1"/>
</dbReference>
<dbReference type="GO" id="GO:0000049">
    <property type="term" value="F:tRNA binding"/>
    <property type="evidence" value="ECO:0007669"/>
    <property type="project" value="UniProtKB-KW"/>
</dbReference>
<keyword evidence="3" id="KW-0547">Nucleotide-binding</keyword>
<comment type="caution">
    <text evidence="3">Lacks conserved residue(s) required for the propagation of feature annotation.</text>
</comment>
<comment type="subcellular location">
    <subcellularLocation>
        <location evidence="3">Cytoplasm</location>
    </subcellularLocation>
</comment>
<dbReference type="HAMAP" id="MF_01539">
    <property type="entry name" value="TmcAL"/>
    <property type="match status" value="1"/>
</dbReference>
<comment type="similarity">
    <text evidence="3">Belongs to the TmcAL family.</text>
</comment>
<accession>A0A3S7H5M2</accession>
<keyword evidence="3" id="KW-0820">tRNA-binding</keyword>
<dbReference type="InterPro" id="IPR014729">
    <property type="entry name" value="Rossmann-like_a/b/a_fold"/>
</dbReference>
<evidence type="ECO:0000313" key="6">
    <source>
        <dbReference type="EMBL" id="VDB98012.1"/>
    </source>
</evidence>
<dbReference type="EC" id="6.3.4.-" evidence="3"/>
<comment type="catalytic activity">
    <reaction evidence="3">
        <text>cytidine(34) in elongator tRNA(Met) + acetate + ATP = N(4)-acetylcytidine(34) in elongator tRNA(Met) + AMP + diphosphate</text>
        <dbReference type="Rhea" id="RHEA:58144"/>
        <dbReference type="Rhea" id="RHEA-COMP:10693"/>
        <dbReference type="Rhea" id="RHEA-COMP:10694"/>
        <dbReference type="ChEBI" id="CHEBI:30089"/>
        <dbReference type="ChEBI" id="CHEBI:30616"/>
        <dbReference type="ChEBI" id="CHEBI:33019"/>
        <dbReference type="ChEBI" id="CHEBI:74900"/>
        <dbReference type="ChEBI" id="CHEBI:82748"/>
        <dbReference type="ChEBI" id="CHEBI:456215"/>
    </reaction>
</comment>
<proteinExistence type="inferred from homology"/>
<reference evidence="5 7" key="1">
    <citation type="journal article" date="2016" name="BMC Genomics">
        <title>Consensus pan-genome assembly of the specialised wine bacterium Oenococcus oeni.</title>
        <authorList>
            <person name="Sternes P.R."/>
            <person name="Borneman A.R."/>
        </authorList>
    </citation>
    <scope>NUCLEOTIDE SEQUENCE [LARGE SCALE GENOMIC DNA]</scope>
    <source>
        <strain evidence="5 7">AWRIB661</strain>
    </source>
</reference>
<reference evidence="6 8" key="2">
    <citation type="submission" date="2018-08" db="EMBL/GenBank/DDBJ databases">
        <authorList>
            <person name="Lorentzen P. G. S. M."/>
        </authorList>
    </citation>
    <scope>NUCLEOTIDE SEQUENCE [LARGE SCALE GENOMIC DNA]</scope>
    <source>
        <strain evidence="6 8">CRBO_1381</strain>
    </source>
</reference>
<comment type="function">
    <text evidence="3">Catalyzes the formation of N(4)-acetylcytidine (ac(4)C) at the wobble position of elongator tRNA(Met), using acetate and ATP as substrates. First activates an acetate ion to form acetyladenylate (Ac-AMP) and then transfers the acetyl group to tRNA to form ac(4)C34.</text>
</comment>
<feature type="binding site" evidence="3">
    <location>
        <begin position="7"/>
        <end position="20"/>
    </location>
    <ligand>
        <name>ATP</name>
        <dbReference type="ChEBI" id="CHEBI:30616"/>
    </ligand>
</feature>
<sequence length="377" mass="42718">MEATGLITEYNPFHNGHLYHLKKAQELTKADVTIVLMSGNWVQRGLPAITDKWKRAQAAIDAGADLVFELPFYYAVQAGEIFAQGAVRLLSDLQVSSIICGSEHADIDFINLAAHEPDISGNSNFDKKNRTFASNYAAALEEKTGFYLENANDILAFSYAKAILNQNLTEKIKLRTISRVSADYHDQFLNDGEIASATAIRKALSEGQNVDSYTPMSDLQYTDYEARLFQLLKYRLSTDGLGQIRSIYQVNEGMEYLIKQAIEKNPSDFGELLALIKSKRYTFARLHRVLVYILLNIKVDQMNLAMQNPYHRLLGFTEKGRQYLHEKKGRFNFPTISHVDQKTANKSLAIDYKAGLVYNQIMDYKSTQDIKRTPIQA</sequence>
<gene>
    <name evidence="3" type="primary">tmcAL</name>
    <name evidence="5" type="ORF">ATX59_04335</name>
    <name evidence="4" type="ORF">GA838_03450</name>
    <name evidence="6" type="ORF">OENI_0880</name>
</gene>
<feature type="binding site" evidence="3">
    <location>
        <position position="101"/>
    </location>
    <ligand>
        <name>ATP</name>
        <dbReference type="ChEBI" id="CHEBI:30616"/>
    </ligand>
</feature>
<dbReference type="RefSeq" id="WP_032818795.1">
    <property type="nucleotide sequence ID" value="NZ_CP014324.1"/>
</dbReference>
<organism evidence="5 7">
    <name type="scientific">Oenococcus oeni</name>
    <name type="common">Leuconostoc oenos</name>
    <dbReference type="NCBI Taxonomy" id="1247"/>
    <lineage>
        <taxon>Bacteria</taxon>
        <taxon>Bacillati</taxon>
        <taxon>Bacillota</taxon>
        <taxon>Bacilli</taxon>
        <taxon>Lactobacillales</taxon>
        <taxon>Lactobacillaceae</taxon>
        <taxon>Oenococcus</taxon>
    </lineage>
</organism>
<evidence type="ECO:0000256" key="1">
    <source>
        <dbReference type="ARBA" id="ARBA00022598"/>
    </source>
</evidence>
<dbReference type="PANTHER" id="PTHR37825:SF1">
    <property type="entry name" value="TRNA(MET) CYTIDINE ACETATE LIGASE"/>
    <property type="match status" value="1"/>
</dbReference>
<dbReference type="GO" id="GO:0005524">
    <property type="term" value="F:ATP binding"/>
    <property type="evidence" value="ECO:0007669"/>
    <property type="project" value="UniProtKB-KW"/>
</dbReference>
<dbReference type="GO" id="GO:0005737">
    <property type="term" value="C:cytoplasm"/>
    <property type="evidence" value="ECO:0007669"/>
    <property type="project" value="UniProtKB-SubCell"/>
</dbReference>
<dbReference type="GO" id="GO:0006400">
    <property type="term" value="P:tRNA modification"/>
    <property type="evidence" value="ECO:0007669"/>
    <property type="project" value="UniProtKB-UniRule"/>
</dbReference>
<dbReference type="NCBIfam" id="NF010191">
    <property type="entry name" value="PRK13670.1"/>
    <property type="match status" value="1"/>
</dbReference>
<dbReference type="Pfam" id="PF05636">
    <property type="entry name" value="HIGH_NTase1"/>
    <property type="match status" value="1"/>
</dbReference>